<dbReference type="STRING" id="1184267.A11Q_1765"/>
<reference evidence="2 3" key="1">
    <citation type="journal article" date="2013" name="ISME J.">
        <title>By their genes ye shall know them: genomic signatures of predatory bacteria.</title>
        <authorList>
            <person name="Pasternak Z."/>
            <person name="Pietrokovski S."/>
            <person name="Rotem O."/>
            <person name="Gophna U."/>
            <person name="Lurie-Weinberger M.N."/>
            <person name="Jurkevitch E."/>
        </authorList>
    </citation>
    <scope>NUCLEOTIDE SEQUENCE [LARGE SCALE GENOMIC DNA]</scope>
    <source>
        <strain evidence="2 3">JSS</strain>
    </source>
</reference>
<evidence type="ECO:0000313" key="2">
    <source>
        <dbReference type="EMBL" id="AGH95981.1"/>
    </source>
</evidence>
<dbReference type="Gene3D" id="2.30.130.30">
    <property type="entry name" value="Hypothetical protein"/>
    <property type="match status" value="1"/>
</dbReference>
<dbReference type="OrthoDB" id="359066at2"/>
<organism evidence="2 3">
    <name type="scientific">Pseudobdellovibrio exovorus JSS</name>
    <dbReference type="NCBI Taxonomy" id="1184267"/>
    <lineage>
        <taxon>Bacteria</taxon>
        <taxon>Pseudomonadati</taxon>
        <taxon>Bdellovibrionota</taxon>
        <taxon>Bdellovibrionia</taxon>
        <taxon>Bdellovibrionales</taxon>
        <taxon>Pseudobdellovibrionaceae</taxon>
        <taxon>Pseudobdellovibrio</taxon>
    </lineage>
</organism>
<gene>
    <name evidence="2" type="ORF">A11Q_1765</name>
</gene>
<accession>M4VD95</accession>
<name>M4VD95_9BACT</name>
<dbReference type="InterPro" id="IPR007374">
    <property type="entry name" value="ASCH_domain"/>
</dbReference>
<dbReference type="HOGENOM" id="CLU_132633_0_0_7"/>
<dbReference type="EMBL" id="CP003537">
    <property type="protein sequence ID" value="AGH95981.1"/>
    <property type="molecule type" value="Genomic_DNA"/>
</dbReference>
<dbReference type="Pfam" id="PF04266">
    <property type="entry name" value="ASCH"/>
    <property type="match status" value="1"/>
</dbReference>
<dbReference type="Proteomes" id="UP000012040">
    <property type="component" value="Chromosome"/>
</dbReference>
<keyword evidence="3" id="KW-1185">Reference proteome</keyword>
<sequence length="125" mass="14794">MKMYFKDVESGRAISIQQPFIEQILTGKKKYEYRSRPTQIRGRVFLYASLRPGAEERWKRTGYKPGDLPTGLIVGSVEVVDCVYLKEDKIYGYKLRKPRRYRKPIKPKQQAQPCWFFPFGKRQLA</sequence>
<evidence type="ECO:0000259" key="1">
    <source>
        <dbReference type="Pfam" id="PF04266"/>
    </source>
</evidence>
<feature type="domain" description="ASCH" evidence="1">
    <location>
        <begin position="14"/>
        <end position="87"/>
    </location>
</feature>
<evidence type="ECO:0000313" key="3">
    <source>
        <dbReference type="Proteomes" id="UP000012040"/>
    </source>
</evidence>
<dbReference type="SUPFAM" id="SSF88697">
    <property type="entry name" value="PUA domain-like"/>
    <property type="match status" value="1"/>
</dbReference>
<dbReference type="InterPro" id="IPR015947">
    <property type="entry name" value="PUA-like_sf"/>
</dbReference>
<dbReference type="PATRIC" id="fig|1184267.3.peg.1786"/>
<dbReference type="RefSeq" id="WP_015470471.1">
    <property type="nucleotide sequence ID" value="NC_020813.1"/>
</dbReference>
<dbReference type="KEGG" id="bex:A11Q_1765"/>
<dbReference type="AlphaFoldDB" id="M4VD95"/>
<protein>
    <recommendedName>
        <fullName evidence="1">ASCH domain-containing protein</fullName>
    </recommendedName>
</protein>
<proteinExistence type="predicted"/>